<feature type="non-terminal residue" evidence="1">
    <location>
        <position position="1"/>
    </location>
</feature>
<evidence type="ECO:0000313" key="1">
    <source>
        <dbReference type="EMBL" id="SVB99896.1"/>
    </source>
</evidence>
<dbReference type="EMBL" id="UINC01067839">
    <property type="protein sequence ID" value="SVB99896.1"/>
    <property type="molecule type" value="Genomic_DNA"/>
</dbReference>
<gene>
    <name evidence="1" type="ORF">METZ01_LOCUS252750</name>
</gene>
<name>A0A382IJT9_9ZZZZ</name>
<feature type="non-terminal residue" evidence="1">
    <location>
        <position position="83"/>
    </location>
</feature>
<protein>
    <submittedName>
        <fullName evidence="1">Uncharacterized protein</fullName>
    </submittedName>
</protein>
<organism evidence="1">
    <name type="scientific">marine metagenome</name>
    <dbReference type="NCBI Taxonomy" id="408172"/>
    <lineage>
        <taxon>unclassified sequences</taxon>
        <taxon>metagenomes</taxon>
        <taxon>ecological metagenomes</taxon>
    </lineage>
</organism>
<reference evidence="1" key="1">
    <citation type="submission" date="2018-05" db="EMBL/GenBank/DDBJ databases">
        <authorList>
            <person name="Lanie J.A."/>
            <person name="Ng W.-L."/>
            <person name="Kazmierczak K.M."/>
            <person name="Andrzejewski T.M."/>
            <person name="Davidsen T.M."/>
            <person name="Wayne K.J."/>
            <person name="Tettelin H."/>
            <person name="Glass J.I."/>
            <person name="Rusch D."/>
            <person name="Podicherti R."/>
            <person name="Tsui H.-C.T."/>
            <person name="Winkler M.E."/>
        </authorList>
    </citation>
    <scope>NUCLEOTIDE SEQUENCE</scope>
</reference>
<accession>A0A382IJT9</accession>
<dbReference type="AlphaFoldDB" id="A0A382IJT9"/>
<sequence>MAQYGRPRVRWLTNVVLNIKEADGNIKEKLFKSGSYTAISKIVQYPDGYGDMYLGDKYVGEEQSVIEGVRLDEGYELHGQLEV</sequence>
<proteinExistence type="predicted"/>